<proteinExistence type="predicted"/>
<dbReference type="SUPFAM" id="SSF52540">
    <property type="entry name" value="P-loop containing nucleoside triphosphate hydrolases"/>
    <property type="match status" value="1"/>
</dbReference>
<organism evidence="3 4">
    <name type="scientific">Eucalyptus globulus</name>
    <name type="common">Tasmanian blue gum</name>
    <dbReference type="NCBI Taxonomy" id="34317"/>
    <lineage>
        <taxon>Eukaryota</taxon>
        <taxon>Viridiplantae</taxon>
        <taxon>Streptophyta</taxon>
        <taxon>Embryophyta</taxon>
        <taxon>Tracheophyta</taxon>
        <taxon>Spermatophyta</taxon>
        <taxon>Magnoliopsida</taxon>
        <taxon>eudicotyledons</taxon>
        <taxon>Gunneridae</taxon>
        <taxon>Pentapetalae</taxon>
        <taxon>rosids</taxon>
        <taxon>malvids</taxon>
        <taxon>Myrtales</taxon>
        <taxon>Myrtaceae</taxon>
        <taxon>Myrtoideae</taxon>
        <taxon>Eucalypteae</taxon>
        <taxon>Eucalyptus</taxon>
    </lineage>
</organism>
<dbReference type="Proteomes" id="UP001634007">
    <property type="component" value="Unassembled WGS sequence"/>
</dbReference>
<name>A0ABD3LT91_EUCGL</name>
<evidence type="ECO:0000259" key="2">
    <source>
        <dbReference type="Pfam" id="PF00931"/>
    </source>
</evidence>
<evidence type="ECO:0000256" key="1">
    <source>
        <dbReference type="ARBA" id="ARBA00022821"/>
    </source>
</evidence>
<keyword evidence="4" id="KW-1185">Reference proteome</keyword>
<dbReference type="PANTHER" id="PTHR36766:SF61">
    <property type="entry name" value="NB-ARC DOMAIN DISEASE RESISTANCE PROTEIN"/>
    <property type="match status" value="1"/>
</dbReference>
<comment type="caution">
    <text evidence="3">The sequence shown here is derived from an EMBL/GenBank/DDBJ whole genome shotgun (WGS) entry which is preliminary data.</text>
</comment>
<reference evidence="3 4" key="1">
    <citation type="submission" date="2024-11" db="EMBL/GenBank/DDBJ databases">
        <title>Chromosome-level genome assembly of Eucalyptus globulus Labill. provides insights into its genome evolution.</title>
        <authorList>
            <person name="Li X."/>
        </authorList>
    </citation>
    <scope>NUCLEOTIDE SEQUENCE [LARGE SCALE GENOMIC DNA]</scope>
    <source>
        <strain evidence="3">CL2024</strain>
        <tissue evidence="3">Fresh tender leaves</tissue>
    </source>
</reference>
<keyword evidence="1" id="KW-0611">Plant defense</keyword>
<dbReference type="AlphaFoldDB" id="A0ABD3LT91"/>
<dbReference type="InterPro" id="IPR002182">
    <property type="entry name" value="NB-ARC"/>
</dbReference>
<evidence type="ECO:0000313" key="3">
    <source>
        <dbReference type="EMBL" id="KAL3754959.1"/>
    </source>
</evidence>
<accession>A0ABD3LT91</accession>
<gene>
    <name evidence="3" type="ORF">ACJRO7_002098</name>
</gene>
<protein>
    <recommendedName>
        <fullName evidence="2">NB-ARC domain-containing protein</fullName>
    </recommendedName>
</protein>
<feature type="domain" description="NB-ARC" evidence="2">
    <location>
        <begin position="54"/>
        <end position="108"/>
    </location>
</feature>
<dbReference type="PANTHER" id="PTHR36766">
    <property type="entry name" value="PLANT BROAD-SPECTRUM MILDEW RESISTANCE PROTEIN RPW8"/>
    <property type="match status" value="1"/>
</dbReference>
<dbReference type="GO" id="GO:0006952">
    <property type="term" value="P:defense response"/>
    <property type="evidence" value="ECO:0007669"/>
    <property type="project" value="UniProtKB-KW"/>
</dbReference>
<dbReference type="InterPro" id="IPR027417">
    <property type="entry name" value="P-loop_NTPase"/>
</dbReference>
<dbReference type="Gene3D" id="3.40.50.300">
    <property type="entry name" value="P-loop containing nucleotide triphosphate hydrolases"/>
    <property type="match status" value="1"/>
</dbReference>
<dbReference type="Pfam" id="PF00931">
    <property type="entry name" value="NB-ARC"/>
    <property type="match status" value="1"/>
</dbReference>
<dbReference type="EMBL" id="JBJKBG010000001">
    <property type="protein sequence ID" value="KAL3754959.1"/>
    <property type="molecule type" value="Genomic_DNA"/>
</dbReference>
<sequence length="116" mass="13285">MAHDMKELRKSLDGIDKDETRSTLSTDVHERTIVPQRETHSFVSALSVIGRNKENEIIIEWLTSDAEAIKVFSIIGMGGAEKTTLTKLVYNDEWVKEHFKNNQVWLSMPLDSKLKI</sequence>
<evidence type="ECO:0000313" key="4">
    <source>
        <dbReference type="Proteomes" id="UP001634007"/>
    </source>
</evidence>